<dbReference type="AlphaFoldDB" id="A0A318NKL8"/>
<dbReference type="OrthoDB" id="3401652at2"/>
<gene>
    <name evidence="2" type="ORF">C7C45_21295</name>
</gene>
<dbReference type="EMBL" id="PYBV01000027">
    <property type="protein sequence ID" value="PYC67542.1"/>
    <property type="molecule type" value="Genomic_DNA"/>
</dbReference>
<sequence>MRKANVKMTGLAVLLVSLAACGGDPEASEPQVAAIPGATMSASAGPAGSNSGADRQLALGASKQEIDRLYDAYYACWVQHGVPSAPASGGNGGPLLSYKRDEKKYQPAVDACADKEPLSAPELDPHQNPNFADDLREKLQCVRDHGLSMEIRQGGTDNANIWVAPETKANLEKANSDAGLEIQRQCEISAFTQK</sequence>
<protein>
    <recommendedName>
        <fullName evidence="4">PASTA domain-containing protein</fullName>
    </recommendedName>
</protein>
<evidence type="ECO:0000313" key="2">
    <source>
        <dbReference type="EMBL" id="PYC67542.1"/>
    </source>
</evidence>
<comment type="caution">
    <text evidence="2">The sequence shown here is derived from an EMBL/GenBank/DDBJ whole genome shotgun (WGS) entry which is preliminary data.</text>
</comment>
<dbReference type="Proteomes" id="UP000248333">
    <property type="component" value="Unassembled WGS sequence"/>
</dbReference>
<keyword evidence="1" id="KW-0732">Signal</keyword>
<dbReference type="PROSITE" id="PS51257">
    <property type="entry name" value="PROKAR_LIPOPROTEIN"/>
    <property type="match status" value="1"/>
</dbReference>
<proteinExistence type="predicted"/>
<name>A0A318NKL8_9ACTN</name>
<evidence type="ECO:0008006" key="4">
    <source>
        <dbReference type="Google" id="ProtNLM"/>
    </source>
</evidence>
<keyword evidence="3" id="KW-1185">Reference proteome</keyword>
<organism evidence="2 3">
    <name type="scientific">Micromonospora arborensis</name>
    <dbReference type="NCBI Taxonomy" id="2116518"/>
    <lineage>
        <taxon>Bacteria</taxon>
        <taxon>Bacillati</taxon>
        <taxon>Actinomycetota</taxon>
        <taxon>Actinomycetes</taxon>
        <taxon>Micromonosporales</taxon>
        <taxon>Micromonosporaceae</taxon>
        <taxon>Micromonospora</taxon>
    </lineage>
</organism>
<evidence type="ECO:0000313" key="3">
    <source>
        <dbReference type="Proteomes" id="UP000248333"/>
    </source>
</evidence>
<reference evidence="2 3" key="1">
    <citation type="submission" date="2018-03" db="EMBL/GenBank/DDBJ databases">
        <title>Bioinformatic expansion and discovery of thiopeptide antibiotics.</title>
        <authorList>
            <person name="Schwalen C.J."/>
            <person name="Hudson G.A."/>
            <person name="Mitchell D.A."/>
        </authorList>
    </citation>
    <scope>NUCLEOTIDE SEQUENCE [LARGE SCALE GENOMIC DNA]</scope>
    <source>
        <strain evidence="2 3">NRRL 8041</strain>
    </source>
</reference>
<feature type="chain" id="PRO_5039397705" description="PASTA domain-containing protein" evidence="1">
    <location>
        <begin position="23"/>
        <end position="194"/>
    </location>
</feature>
<accession>A0A318NKL8</accession>
<feature type="signal peptide" evidence="1">
    <location>
        <begin position="1"/>
        <end position="22"/>
    </location>
</feature>
<evidence type="ECO:0000256" key="1">
    <source>
        <dbReference type="SAM" id="SignalP"/>
    </source>
</evidence>